<dbReference type="OrthoDB" id="4770059at2759"/>
<name>G0RZG5_CHATD</name>
<evidence type="ECO:0000256" key="2">
    <source>
        <dbReference type="SAM" id="Phobius"/>
    </source>
</evidence>
<dbReference type="AlphaFoldDB" id="G0RZG5"/>
<reference evidence="3 4" key="1">
    <citation type="journal article" date="2011" name="Cell">
        <title>Insight into structure and assembly of the nuclear pore complex by utilizing the genome of a eukaryotic thermophile.</title>
        <authorList>
            <person name="Amlacher S."/>
            <person name="Sarges P."/>
            <person name="Flemming D."/>
            <person name="van Noort V."/>
            <person name="Kunze R."/>
            <person name="Devos D.P."/>
            <person name="Arumugam M."/>
            <person name="Bork P."/>
            <person name="Hurt E."/>
        </authorList>
    </citation>
    <scope>NUCLEOTIDE SEQUENCE [LARGE SCALE GENOMIC DNA]</scope>
    <source>
        <strain evidence="4">DSM 1495 / CBS 144.50 / IMI 039719</strain>
    </source>
</reference>
<organism evidence="4">
    <name type="scientific">Chaetomium thermophilum (strain DSM 1495 / CBS 144.50 / IMI 039719)</name>
    <name type="common">Thermochaetoides thermophila</name>
    <dbReference type="NCBI Taxonomy" id="759272"/>
    <lineage>
        <taxon>Eukaryota</taxon>
        <taxon>Fungi</taxon>
        <taxon>Dikarya</taxon>
        <taxon>Ascomycota</taxon>
        <taxon>Pezizomycotina</taxon>
        <taxon>Sordariomycetes</taxon>
        <taxon>Sordariomycetidae</taxon>
        <taxon>Sordariales</taxon>
        <taxon>Chaetomiaceae</taxon>
        <taxon>Thermochaetoides</taxon>
    </lineage>
</organism>
<dbReference type="Proteomes" id="UP000008066">
    <property type="component" value="Unassembled WGS sequence"/>
</dbReference>
<sequence length="457" mass="48577">MTATAPVTTTWQAPSGCATDAIYQVWSGAESSYIQGPLYTRGSHCFPSGYEPSPTQYYSPAWCPTGYTAACSSLSPVSLGLETETAVICCPTQLPYECPTPTPVVGVLQKQQPHLGCTTTWGASVAVFMATVVKYGKISSTTDVAELGGGITAYGIQVRFKEGDPTLPLQFANLGHTQINDSSSSSTETVSKQAVIGIAVGAAVGALLLAALTALAIILYRRNRRVNLESSSYESFRPPVPPKKPMTPSMPIGGTHGPPYELHEDTSPRASPTIYQHHKHMSMASMASMLANASKSRQPAPVELEAEVPKDRIPVSPVSPVSPLTPAGDQEYPEPSSSAHDKERYSPAPGSSSHENTFSSTSQTQQGKDKNRDSSTLSPIQQEKQPALAPPRPPSTYRHLSTYHPMSPIGPSPSPISAQALTGRTSPEASLRSPASVSSLWLERTGRVDAMPSSPWI</sequence>
<gene>
    <name evidence="3" type="ORF">CTHT_0002880</name>
</gene>
<feature type="compositionally biased region" description="Low complexity" evidence="1">
    <location>
        <begin position="351"/>
        <end position="362"/>
    </location>
</feature>
<dbReference type="HOGENOM" id="CLU_598516_0_0_1"/>
<evidence type="ECO:0000256" key="1">
    <source>
        <dbReference type="SAM" id="MobiDB-lite"/>
    </source>
</evidence>
<evidence type="ECO:0000313" key="3">
    <source>
        <dbReference type="EMBL" id="EGS23593.1"/>
    </source>
</evidence>
<proteinExistence type="predicted"/>
<feature type="compositionally biased region" description="Polar residues" evidence="1">
    <location>
        <begin position="374"/>
        <end position="384"/>
    </location>
</feature>
<evidence type="ECO:0000313" key="4">
    <source>
        <dbReference type="Proteomes" id="UP000008066"/>
    </source>
</evidence>
<dbReference type="RefSeq" id="XP_006690835.1">
    <property type="nucleotide sequence ID" value="XM_006690772.1"/>
</dbReference>
<dbReference type="OMA" id="NMYGTPT"/>
<keyword evidence="2" id="KW-1133">Transmembrane helix</keyword>
<keyword evidence="2" id="KW-0812">Transmembrane</keyword>
<accession>G0RZG5</accession>
<feature type="region of interest" description="Disordered" evidence="1">
    <location>
        <begin position="230"/>
        <end position="272"/>
    </location>
</feature>
<keyword evidence="2" id="KW-0472">Membrane</keyword>
<feature type="region of interest" description="Disordered" evidence="1">
    <location>
        <begin position="291"/>
        <end position="437"/>
    </location>
</feature>
<dbReference type="eggNOG" id="ENOG502SRKF">
    <property type="taxonomic scope" value="Eukaryota"/>
</dbReference>
<protein>
    <submittedName>
        <fullName evidence="3">Uncharacterized protein</fullName>
    </submittedName>
</protein>
<dbReference type="EMBL" id="GL988032">
    <property type="protein sequence ID" value="EGS23593.1"/>
    <property type="molecule type" value="Genomic_DNA"/>
</dbReference>
<keyword evidence="4" id="KW-1185">Reference proteome</keyword>
<feature type="compositionally biased region" description="Polar residues" evidence="1">
    <location>
        <begin position="419"/>
        <end position="437"/>
    </location>
</feature>
<dbReference type="GeneID" id="18254326"/>
<dbReference type="KEGG" id="cthr:CTHT_0002880"/>
<feature type="transmembrane region" description="Helical" evidence="2">
    <location>
        <begin position="194"/>
        <end position="220"/>
    </location>
</feature>